<organism evidence="2 3">
    <name type="scientific">Devosia oryzisoli</name>
    <dbReference type="NCBI Taxonomy" id="2774138"/>
    <lineage>
        <taxon>Bacteria</taxon>
        <taxon>Pseudomonadati</taxon>
        <taxon>Pseudomonadota</taxon>
        <taxon>Alphaproteobacteria</taxon>
        <taxon>Hyphomicrobiales</taxon>
        <taxon>Devosiaceae</taxon>
        <taxon>Devosia</taxon>
    </lineage>
</organism>
<dbReference type="GO" id="GO:0016301">
    <property type="term" value="F:kinase activity"/>
    <property type="evidence" value="ECO:0007669"/>
    <property type="project" value="UniProtKB-KW"/>
</dbReference>
<dbReference type="InterPro" id="IPR017438">
    <property type="entry name" value="ATP-NAD_kinase_N"/>
</dbReference>
<evidence type="ECO:0000259" key="1">
    <source>
        <dbReference type="PROSITE" id="PS50146"/>
    </source>
</evidence>
<dbReference type="GO" id="GO:0005829">
    <property type="term" value="C:cytosol"/>
    <property type="evidence" value="ECO:0007669"/>
    <property type="project" value="TreeGrafter"/>
</dbReference>
<dbReference type="Gene3D" id="3.40.50.10330">
    <property type="entry name" value="Probable inorganic polyphosphate/atp-NAD kinase, domain 1"/>
    <property type="match status" value="1"/>
</dbReference>
<dbReference type="PANTHER" id="PTHR30492:SF0">
    <property type="entry name" value="METHYLGLYOXAL SYNTHASE"/>
    <property type="match status" value="1"/>
</dbReference>
<dbReference type="InterPro" id="IPR001206">
    <property type="entry name" value="Diacylglycerol_kinase_cat_dom"/>
</dbReference>
<reference evidence="2" key="1">
    <citation type="submission" date="2020-09" db="EMBL/GenBank/DDBJ databases">
        <title>Genome seq and assembly of Devosia sp.</title>
        <authorList>
            <person name="Chhetri G."/>
        </authorList>
    </citation>
    <scope>NUCLEOTIDE SEQUENCE</scope>
    <source>
        <strain evidence="2">PTR5</strain>
    </source>
</reference>
<dbReference type="Proteomes" id="UP000654108">
    <property type="component" value="Unassembled WGS sequence"/>
</dbReference>
<dbReference type="RefSeq" id="WP_191776989.1">
    <property type="nucleotide sequence ID" value="NZ_JACYFU010000004.1"/>
</dbReference>
<dbReference type="InterPro" id="IPR004363">
    <property type="entry name" value="Methylgl_synth"/>
</dbReference>
<dbReference type="Pfam" id="PF00781">
    <property type="entry name" value="DAGK_cat"/>
    <property type="match status" value="1"/>
</dbReference>
<dbReference type="EMBL" id="JACYFU010000004">
    <property type="protein sequence ID" value="MBD8066687.1"/>
    <property type="molecule type" value="Genomic_DNA"/>
</dbReference>
<proteinExistence type="predicted"/>
<dbReference type="SUPFAM" id="SSF111331">
    <property type="entry name" value="NAD kinase/diacylglycerol kinase-like"/>
    <property type="match status" value="1"/>
</dbReference>
<sequence>MRYEMILNRGGGTLRTMDLEAFCAEARSIFAEAGHECTCTVVEGKDIEAALEKAAASDVDAIVAGGGDGTISAAAAIAFKSGKPLAVLPAGTMNLFARALGGPLDLPGALGAIAAGEFRKIDIGTANGTPFVHQFGVGIHARLVRIRDQMVFRSRIGKMVASVRAISAAVVDPPKFEVDLLVKENRTAKTVAGIVVSNNILNEAPVPVARRLDEGVLDVVVAKTLTTGELVSLIFDVFTGRWRDNALVEEEAAPEITLRFPKRKRRAHAVIDGELIPLDEEVVLRCERQALTVIMPRSADEQSRRN</sequence>
<comment type="caution">
    <text evidence="2">The sequence shown here is derived from an EMBL/GenBank/DDBJ whole genome shotgun (WGS) entry which is preliminary data.</text>
</comment>
<accession>A0A927FWQ0</accession>
<keyword evidence="3" id="KW-1185">Reference proteome</keyword>
<dbReference type="GO" id="GO:0008929">
    <property type="term" value="F:methylglyoxal synthase activity"/>
    <property type="evidence" value="ECO:0007669"/>
    <property type="project" value="InterPro"/>
</dbReference>
<name>A0A927FWQ0_9HYPH</name>
<dbReference type="GO" id="GO:0019242">
    <property type="term" value="P:methylglyoxal biosynthetic process"/>
    <property type="evidence" value="ECO:0007669"/>
    <property type="project" value="InterPro"/>
</dbReference>
<evidence type="ECO:0000313" key="2">
    <source>
        <dbReference type="EMBL" id="MBD8066687.1"/>
    </source>
</evidence>
<keyword evidence="2" id="KW-0808">Transferase</keyword>
<keyword evidence="2" id="KW-0418">Kinase</keyword>
<dbReference type="PROSITE" id="PS50146">
    <property type="entry name" value="DAGK"/>
    <property type="match status" value="1"/>
</dbReference>
<dbReference type="InterPro" id="IPR045540">
    <property type="entry name" value="YegS/DAGK_C"/>
</dbReference>
<dbReference type="InterPro" id="IPR016064">
    <property type="entry name" value="NAD/diacylglycerol_kinase_sf"/>
</dbReference>
<gene>
    <name evidence="2" type="ORF">IC608_14530</name>
</gene>
<protein>
    <submittedName>
        <fullName evidence="2">NAD(+)/NADH kinase</fullName>
    </submittedName>
</protein>
<dbReference type="SMART" id="SM00046">
    <property type="entry name" value="DAGKc"/>
    <property type="match status" value="1"/>
</dbReference>
<dbReference type="PANTHER" id="PTHR30492">
    <property type="entry name" value="METHYLGLYOXAL SYNTHASE"/>
    <property type="match status" value="1"/>
</dbReference>
<feature type="domain" description="DAGKc" evidence="1">
    <location>
        <begin position="1"/>
        <end position="130"/>
    </location>
</feature>
<evidence type="ECO:0000313" key="3">
    <source>
        <dbReference type="Proteomes" id="UP000654108"/>
    </source>
</evidence>
<dbReference type="Pfam" id="PF19279">
    <property type="entry name" value="YegS_C"/>
    <property type="match status" value="1"/>
</dbReference>
<dbReference type="Gene3D" id="2.60.200.40">
    <property type="match status" value="1"/>
</dbReference>
<dbReference type="AlphaFoldDB" id="A0A927FWQ0"/>